<feature type="compositionally biased region" description="Polar residues" evidence="6">
    <location>
        <begin position="195"/>
        <end position="205"/>
    </location>
</feature>
<dbReference type="STRING" id="703135.A0A2A9NN20"/>
<gene>
    <name evidence="8" type="ORF">AMATHDRAFT_5181</name>
</gene>
<dbReference type="InterPro" id="IPR002885">
    <property type="entry name" value="PPR_rpt"/>
</dbReference>
<evidence type="ECO:0000256" key="1">
    <source>
        <dbReference type="ARBA" id="ARBA00006192"/>
    </source>
</evidence>
<feature type="domain" description="PROP1-like PPR" evidence="7">
    <location>
        <begin position="1091"/>
        <end position="1228"/>
    </location>
</feature>
<feature type="compositionally biased region" description="Low complexity" evidence="6">
    <location>
        <begin position="161"/>
        <end position="183"/>
    </location>
</feature>
<dbReference type="InterPro" id="IPR033443">
    <property type="entry name" value="PROP1-like_PPR_dom"/>
</dbReference>
<dbReference type="EMBL" id="KZ302038">
    <property type="protein sequence ID" value="PFH49146.1"/>
    <property type="molecule type" value="Genomic_DNA"/>
</dbReference>
<feature type="repeat" description="PPR" evidence="5">
    <location>
        <begin position="561"/>
        <end position="595"/>
    </location>
</feature>
<accession>A0A2A9NN20</accession>
<dbReference type="Pfam" id="PF17177">
    <property type="entry name" value="PPR_long"/>
    <property type="match status" value="1"/>
</dbReference>
<dbReference type="Gene3D" id="1.25.40.10">
    <property type="entry name" value="Tetratricopeptide repeat domain"/>
    <property type="match status" value="4"/>
</dbReference>
<proteinExistence type="inferred from homology"/>
<feature type="compositionally biased region" description="Polar residues" evidence="6">
    <location>
        <begin position="899"/>
        <end position="912"/>
    </location>
</feature>
<dbReference type="Pfam" id="PF01535">
    <property type="entry name" value="PPR"/>
    <property type="match status" value="3"/>
</dbReference>
<feature type="region of interest" description="Disordered" evidence="6">
    <location>
        <begin position="161"/>
        <end position="281"/>
    </location>
</feature>
<evidence type="ECO:0000259" key="7">
    <source>
        <dbReference type="Pfam" id="PF17177"/>
    </source>
</evidence>
<dbReference type="InterPro" id="IPR011990">
    <property type="entry name" value="TPR-like_helical_dom_sf"/>
</dbReference>
<feature type="compositionally biased region" description="Low complexity" evidence="6">
    <location>
        <begin position="921"/>
        <end position="951"/>
    </location>
</feature>
<comment type="function">
    <text evidence="3">Regulates mitochondrial small subunit maturation by controlling 15S rRNA 5'-end processing. Localizes to the 5' precursor of the 15S rRNA in a position that is subsequently occupied by mS47 in the mature yeast mtSSU. Uses structure and sequence-specific RNA recognition, binding to a single-stranded region of the precursor and specifically recognizing bases -6 to -1. The exchange of Ccm1 for mS47 is coupled to the irreversible removal of precursor rRNA that is accompanied by conformational changes of the mitoribosomal proteins uS5m and mS26. These conformational changes signal completion of 5'-end rRNA processing through protection of the mature 5'-end of the 15S rRNA and stabilization of mS47. The removal of the 5' precursor together with the dissociation of Ccm1 may be catalyzed by the 5'-3' exoribonuclease Pet127. Involved in the specific removal of group I introns in mitochondrial encoded transcripts.</text>
</comment>
<keyword evidence="2" id="KW-0677">Repeat</keyword>
<name>A0A2A9NN20_9AGAR</name>
<evidence type="ECO:0000256" key="3">
    <source>
        <dbReference type="ARBA" id="ARBA00044493"/>
    </source>
</evidence>
<keyword evidence="9" id="KW-1185">Reference proteome</keyword>
<feature type="compositionally biased region" description="Polar residues" evidence="6">
    <location>
        <begin position="214"/>
        <end position="229"/>
    </location>
</feature>
<evidence type="ECO:0000313" key="9">
    <source>
        <dbReference type="Proteomes" id="UP000242287"/>
    </source>
</evidence>
<feature type="repeat" description="PPR" evidence="5">
    <location>
        <begin position="1147"/>
        <end position="1177"/>
    </location>
</feature>
<feature type="region of interest" description="Disordered" evidence="6">
    <location>
        <begin position="39"/>
        <end position="76"/>
    </location>
</feature>
<evidence type="ECO:0000256" key="4">
    <source>
        <dbReference type="ARBA" id="ARBA00044511"/>
    </source>
</evidence>
<dbReference type="PANTHER" id="PTHR47447:SF17">
    <property type="entry name" value="OS12G0638900 PROTEIN"/>
    <property type="match status" value="1"/>
</dbReference>
<evidence type="ECO:0000256" key="2">
    <source>
        <dbReference type="ARBA" id="ARBA00022737"/>
    </source>
</evidence>
<protein>
    <recommendedName>
        <fullName evidence="7">PROP1-like PPR domain-containing protein</fullName>
    </recommendedName>
</protein>
<dbReference type="OrthoDB" id="411857at2759"/>
<dbReference type="NCBIfam" id="TIGR00756">
    <property type="entry name" value="PPR"/>
    <property type="match status" value="4"/>
</dbReference>
<dbReference type="Proteomes" id="UP000242287">
    <property type="component" value="Unassembled WGS sequence"/>
</dbReference>
<feature type="region of interest" description="Disordered" evidence="6">
    <location>
        <begin position="899"/>
        <end position="951"/>
    </location>
</feature>
<reference evidence="8 9" key="1">
    <citation type="submission" date="2014-02" db="EMBL/GenBank/DDBJ databases">
        <title>Transposable element dynamics among asymbiotic and ectomycorrhizal Amanita fungi.</title>
        <authorList>
            <consortium name="DOE Joint Genome Institute"/>
            <person name="Hess J."/>
            <person name="Skrede I."/>
            <person name="Wolfe B."/>
            <person name="LaButti K."/>
            <person name="Ohm R.A."/>
            <person name="Grigoriev I.V."/>
            <person name="Pringle A."/>
        </authorList>
    </citation>
    <scope>NUCLEOTIDE SEQUENCE [LARGE SCALE GENOMIC DNA]</scope>
    <source>
        <strain evidence="8 9">SKay4041</strain>
    </source>
</reference>
<dbReference type="PANTHER" id="PTHR47447">
    <property type="entry name" value="OS03G0856100 PROTEIN"/>
    <property type="match status" value="1"/>
</dbReference>
<feature type="compositionally biased region" description="Polar residues" evidence="6">
    <location>
        <begin position="51"/>
        <end position="61"/>
    </location>
</feature>
<feature type="compositionally biased region" description="Low complexity" evidence="6">
    <location>
        <begin position="263"/>
        <end position="281"/>
    </location>
</feature>
<comment type="similarity">
    <text evidence="1">Belongs to the CCM1 family.</text>
</comment>
<sequence>MLPKVATHILHTTTRAAAAVHNPTSTIRNVFQLQTAPSSSTAANSSALTPWNGTSSSSKGNQGAGPGGAKQSAGSRFYSGFTGPVRAVTQANIVTSHDGTLVQHDDNQEEVPTRRIALRTSKGTRLRSSSVSLSVAERRERAHKLGVLKTVQIHARSRHAFAPASPAAESFPSKPSSSKSAQARARKARPILARRNSTSSPTSKSIPLPGTLVRRNSTHATSPEHSSVNPADIPLPPSPAYKHAELPPTDPNAPQSTAPPYQRSRSSQRQEPSSSEQPELSPAYLKLQEARDSRNFSRAADAVRHFRQTVEKPSVREFNMALDALHSTRTFGEPLTLLLDTYNDMAKHSLIPTIRTYSLLIQALTERDYEVQRLIQVIESRTKRRALLTADIEAIPASMDETRLASLQAETNFASAMSLFDAVIALNGNSRLPVGLYLSLLRGCAFRGNVNNAIHVFAQLERRPGIKLSSAAYRYMIQAYANAGQIVGAEEIFHEYKRLCSKNPDRISWSLENGSTQTRQMLVVWNQMIDAYFTVGMPGEAVGLVEEMMSVSSSSDIPVPSASTYTAVLSGFCKSGDISTALTWFDRLMAQEQPTTEDPFAQAAQVILPDNIAWNLMLENLAMHGSVVDLNRLYSQLLAEGPADQVATSPVIQSVVYAANMKHLSTLEDDDAARALSFLISRVLFNNDSNWKRRSKLCKEVWRACLSRGLFRLGGRVMLKHIRSIADLQKSGQIAIATHALMNMQELYSTFTMDAYQAATEQRPVPFELVRDLGHHARMFGLVAQDEDRRPYYLHSYALAKRAGALPKDTTVKDWQALLDVAIKVEMAAIDGRPASVPGYAFEGVVSLFDDLIANNIDVTKFPSATLRSMVKIVFLRYDTEELIRIVNALGPEFKTEFQMSQPLSESPSPTLVGSDGEVASPSQSDTVESSSVEVLSEGSPSLSRPSPSNNSQFYISTHLSRAIDSIIQPPRVPKDAAEEATRWIAHGFPTRKVPTPATMGRLIQTLGRAGQPEMARKVYTVAQNVLAWLDEQGKRQVDSWFAIEDNMIIALAHAGDIDGAHFHRQKILERGGAPTADAYGALILYVKDTTDDASNALALFQESQMRMVVPNQYLFNNIISKLSKARKADHALELFHSMKAHNISPSSITYGAVIGACARVGDGTSAEALFEEMESAPKFRPRVPPYNTMMQLYTTTKPNRDRALFYYNKMKNVGVAPTAHTFKLLLDAYGSIEPIDIQSMEKVFSTLLDESSIPILGTHFASLINAYGCVQKDLPKALSIFESIPSYAPRAGAADAVVYEAVINALVANKRTDMMTEYVTKMSEGGVHMTAYIANFLIKGWANAGELARARALFESLVDPPQGVAAPGNHVPHEQQQQVQDVGTMELVYREPSTWEAMVRAELGAGERRRALDLLKRLRARKYPEAVYNRISGILTDHSMVF</sequence>
<feature type="repeat" description="PPR" evidence="5">
    <location>
        <begin position="1112"/>
        <end position="1146"/>
    </location>
</feature>
<dbReference type="PROSITE" id="PS51375">
    <property type="entry name" value="PPR"/>
    <property type="match status" value="3"/>
</dbReference>
<evidence type="ECO:0000256" key="5">
    <source>
        <dbReference type="PROSITE-ProRule" id="PRU00708"/>
    </source>
</evidence>
<evidence type="ECO:0000313" key="8">
    <source>
        <dbReference type="EMBL" id="PFH49146.1"/>
    </source>
</evidence>
<feature type="compositionally biased region" description="Low complexity" evidence="6">
    <location>
        <begin position="39"/>
        <end position="49"/>
    </location>
</feature>
<organism evidence="8 9">
    <name type="scientific">Amanita thiersii Skay4041</name>
    <dbReference type="NCBI Taxonomy" id="703135"/>
    <lineage>
        <taxon>Eukaryota</taxon>
        <taxon>Fungi</taxon>
        <taxon>Dikarya</taxon>
        <taxon>Basidiomycota</taxon>
        <taxon>Agaricomycotina</taxon>
        <taxon>Agaricomycetes</taxon>
        <taxon>Agaricomycetidae</taxon>
        <taxon>Agaricales</taxon>
        <taxon>Pluteineae</taxon>
        <taxon>Amanitaceae</taxon>
        <taxon>Amanita</taxon>
    </lineage>
</organism>
<evidence type="ECO:0000256" key="6">
    <source>
        <dbReference type="SAM" id="MobiDB-lite"/>
    </source>
</evidence>
<comment type="subunit">
    <text evidence="4">Binds to mitochondrial small subunit 15S rRNA.</text>
</comment>